<sequence>MQRIYAHQWKCSVPYSDCYQYMYPASLPPLMFQVFEHAWRTYKTLTEAQRRNLAIAPDDIIFLIPEDVSLFFDSRGTEAASLLSVESMGWREYLLKLLRFICLLMQQLAS</sequence>
<organism evidence="1">
    <name type="scientific">Anguilla anguilla</name>
    <name type="common">European freshwater eel</name>
    <name type="synonym">Muraena anguilla</name>
    <dbReference type="NCBI Taxonomy" id="7936"/>
    <lineage>
        <taxon>Eukaryota</taxon>
        <taxon>Metazoa</taxon>
        <taxon>Chordata</taxon>
        <taxon>Craniata</taxon>
        <taxon>Vertebrata</taxon>
        <taxon>Euteleostomi</taxon>
        <taxon>Actinopterygii</taxon>
        <taxon>Neopterygii</taxon>
        <taxon>Teleostei</taxon>
        <taxon>Anguilliformes</taxon>
        <taxon>Anguillidae</taxon>
        <taxon>Anguilla</taxon>
    </lineage>
</organism>
<proteinExistence type="predicted"/>
<reference evidence="1" key="1">
    <citation type="submission" date="2014-11" db="EMBL/GenBank/DDBJ databases">
        <authorList>
            <person name="Amaro Gonzalez C."/>
        </authorList>
    </citation>
    <scope>NUCLEOTIDE SEQUENCE</scope>
</reference>
<reference evidence="1" key="2">
    <citation type="journal article" date="2015" name="Fish Shellfish Immunol.">
        <title>Early steps in the European eel (Anguilla anguilla)-Vibrio vulnificus interaction in the gills: Role of the RtxA13 toxin.</title>
        <authorList>
            <person name="Callol A."/>
            <person name="Pajuelo D."/>
            <person name="Ebbesson L."/>
            <person name="Teles M."/>
            <person name="MacKenzie S."/>
            <person name="Amaro C."/>
        </authorList>
    </citation>
    <scope>NUCLEOTIDE SEQUENCE</scope>
</reference>
<dbReference type="AlphaFoldDB" id="A0A0E9RIC6"/>
<evidence type="ECO:0000313" key="1">
    <source>
        <dbReference type="EMBL" id="JAH28088.1"/>
    </source>
</evidence>
<name>A0A0E9RIC6_ANGAN</name>
<accession>A0A0E9RIC6</accession>
<dbReference type="EMBL" id="GBXM01080489">
    <property type="protein sequence ID" value="JAH28088.1"/>
    <property type="molecule type" value="Transcribed_RNA"/>
</dbReference>
<protein>
    <submittedName>
        <fullName evidence="1">Uncharacterized protein</fullName>
    </submittedName>
</protein>